<name>A0A538STB3_UNCEI</name>
<sequence>MDVSLAIRQRLDELGLDQKDLAGAAEVTESYISQVLTRKKMPPAPDRTDIYAKMERFLKVPGGSLSRLADLQRKDELKRTLGDPPLPLLREVRELILRKCSPAKEKQVREIFEKEPFGEVERLVTQKLLDVVKRVAKEELESENWLHLIARLSGRSYKQMRVLVLEFLDADVFNLSAENCVSFLDPLIESWDIDLASFGMEIVLNRRLAPGNPHRFEFVEREPDQPPEEEAGLKEFLRDRSLSGDAAEDEIEFLKKLRFKKKRPTALYYYRELQNLRDPLHFRGPATGAGKRRG</sequence>
<dbReference type="SUPFAM" id="SSF47413">
    <property type="entry name" value="lambda repressor-like DNA-binding domains"/>
    <property type="match status" value="1"/>
</dbReference>
<dbReference type="PROSITE" id="PS50943">
    <property type="entry name" value="HTH_CROC1"/>
    <property type="match status" value="1"/>
</dbReference>
<dbReference type="SMART" id="SM00530">
    <property type="entry name" value="HTH_XRE"/>
    <property type="match status" value="1"/>
</dbReference>
<evidence type="ECO:0000313" key="3">
    <source>
        <dbReference type="Proteomes" id="UP000319829"/>
    </source>
</evidence>
<protein>
    <submittedName>
        <fullName evidence="2">Helix-turn-helix transcriptional regulator</fullName>
    </submittedName>
</protein>
<dbReference type="AlphaFoldDB" id="A0A538STB3"/>
<evidence type="ECO:0000313" key="2">
    <source>
        <dbReference type="EMBL" id="TMQ54628.1"/>
    </source>
</evidence>
<dbReference type="EMBL" id="VBOU01000061">
    <property type="protein sequence ID" value="TMQ54628.1"/>
    <property type="molecule type" value="Genomic_DNA"/>
</dbReference>
<dbReference type="CDD" id="cd00093">
    <property type="entry name" value="HTH_XRE"/>
    <property type="match status" value="1"/>
</dbReference>
<dbReference type="InterPro" id="IPR001387">
    <property type="entry name" value="Cro/C1-type_HTH"/>
</dbReference>
<proteinExistence type="predicted"/>
<organism evidence="2 3">
    <name type="scientific">Eiseniibacteriota bacterium</name>
    <dbReference type="NCBI Taxonomy" id="2212470"/>
    <lineage>
        <taxon>Bacteria</taxon>
        <taxon>Candidatus Eiseniibacteriota</taxon>
    </lineage>
</organism>
<feature type="domain" description="HTH cro/C1-type" evidence="1">
    <location>
        <begin position="7"/>
        <end position="42"/>
    </location>
</feature>
<evidence type="ECO:0000259" key="1">
    <source>
        <dbReference type="PROSITE" id="PS50943"/>
    </source>
</evidence>
<dbReference type="InterPro" id="IPR010982">
    <property type="entry name" value="Lambda_DNA-bd_dom_sf"/>
</dbReference>
<comment type="caution">
    <text evidence="2">The sequence shown here is derived from an EMBL/GenBank/DDBJ whole genome shotgun (WGS) entry which is preliminary data.</text>
</comment>
<dbReference type="GO" id="GO:0003677">
    <property type="term" value="F:DNA binding"/>
    <property type="evidence" value="ECO:0007669"/>
    <property type="project" value="InterPro"/>
</dbReference>
<reference evidence="2 3" key="1">
    <citation type="journal article" date="2019" name="Nat. Microbiol.">
        <title>Mediterranean grassland soil C-N compound turnover is dependent on rainfall and depth, and is mediated by genomically divergent microorganisms.</title>
        <authorList>
            <person name="Diamond S."/>
            <person name="Andeer P.F."/>
            <person name="Li Z."/>
            <person name="Crits-Christoph A."/>
            <person name="Burstein D."/>
            <person name="Anantharaman K."/>
            <person name="Lane K.R."/>
            <person name="Thomas B.C."/>
            <person name="Pan C."/>
            <person name="Northen T.R."/>
            <person name="Banfield J.F."/>
        </authorList>
    </citation>
    <scope>NUCLEOTIDE SEQUENCE [LARGE SCALE GENOMIC DNA]</scope>
    <source>
        <strain evidence="2">WS_4</strain>
    </source>
</reference>
<accession>A0A538STB3</accession>
<dbReference type="Proteomes" id="UP000319829">
    <property type="component" value="Unassembled WGS sequence"/>
</dbReference>
<gene>
    <name evidence="2" type="ORF">E6K74_05480</name>
</gene>